<keyword evidence="2" id="KW-1185">Reference proteome</keyword>
<dbReference type="Proteomes" id="UP000222831">
    <property type="component" value="Segment"/>
</dbReference>
<dbReference type="KEGG" id="vg:40074531"/>
<evidence type="ECO:0000313" key="2">
    <source>
        <dbReference type="Proteomes" id="UP000222831"/>
    </source>
</evidence>
<name>A0A1L7N0W2_9CAUD</name>
<accession>A0A1L7N0W2</accession>
<sequence>MTLPATTPSITPGAYGSAQNVSFTFRADVTQVAITLNGAPPSISKYIAYDTLTPPNPFIAVTEDGNGRVVYDGGFPKFYNSANPASPASFSALTPAGKYLYNALNWVANPTKVAAGNKKVLFLGDDIVTGNYPIKSTGSSGFYNTINAICSVAGFTPTIKDSNDYGGTLNPTLSEMEQYACVVFISSSWSTVSKITAQACTDVATYRQNGNGVVVITDHGYNLNTIADISTADPAFFKTANAIVSKFGTYFTGNYDRTPVQVGFLRTTYGDHPLYAGMADTDYVAAGASESRVVAPSATTYAPGSVPSQNVSANGLNTINVLALTSDGSMYSDKFVYNIQGTEFVFAKSTNPSSGLLETNGGKAWADWGGKVDLSMSLDGSNLGTVWGEILLNGKRIGEVYYSGGQSYTYWYAGAANRTPMRKNDTVQQAIAIPFSYTKSLTIVRPEFDAESGHVSLSSKYKSYRDMIGDLPLRNGLTMVFNTMKGYVAPSAQQQLKSVSMQVAYFENLMQGKLQTSDSLTAAIYATSTACATAVAAAAANPGTVLIDAQTSKVYAYKSGSIQEIVGLKPHDFFGSPRVVTSTVGGTYRLETNGAITKLT</sequence>
<protein>
    <recommendedName>
        <fullName evidence="3">Virion structural protein</fullName>
    </recommendedName>
</protein>
<dbReference type="EMBL" id="AP017924">
    <property type="protein sequence ID" value="BAW19110.1"/>
    <property type="molecule type" value="Genomic_DNA"/>
</dbReference>
<dbReference type="OrthoDB" id="19516at10239"/>
<evidence type="ECO:0008006" key="3">
    <source>
        <dbReference type="Google" id="ProtNLM"/>
    </source>
</evidence>
<dbReference type="GeneID" id="40074531"/>
<proteinExistence type="predicted"/>
<reference evidence="1 2" key="1">
    <citation type="submission" date="2016-12" db="EMBL/GenBank/DDBJ databases">
        <title>Characterization of two jumbo phages RP12 and RP31 infecting the phytopathogen Ralstonia solanacearum.</title>
        <authorList>
            <person name="Kawasaki T."/>
            <person name="Yoshikawa G."/>
            <person name="Ogata H."/>
            <person name="Yamada T."/>
        </authorList>
    </citation>
    <scope>NUCLEOTIDE SEQUENCE [LARGE SCALE GENOMIC DNA]</scope>
    <source>
        <strain evidence="1 2">RP12</strain>
    </source>
</reference>
<organism evidence="1 2">
    <name type="scientific">Ralstonia phage RP12</name>
    <dbReference type="NCBI Taxonomy" id="1923889"/>
    <lineage>
        <taxon>Viruses</taxon>
        <taxon>Duplodnaviria</taxon>
        <taxon>Heunggongvirae</taxon>
        <taxon>Uroviricota</taxon>
        <taxon>Caudoviricetes</taxon>
        <taxon>Chimalliviridae</taxon>
        <taxon>Ripduovirus</taxon>
        <taxon>Ripduovirus RP12</taxon>
    </lineage>
</organism>
<evidence type="ECO:0000313" key="1">
    <source>
        <dbReference type="EMBL" id="BAW19110.1"/>
    </source>
</evidence>
<dbReference type="RefSeq" id="YP_009598829.1">
    <property type="nucleotide sequence ID" value="NC_041911.1"/>
</dbReference>